<name>A0ABP6U0Q5_9ACTN</name>
<accession>A0ABP6U0Q5</accession>
<evidence type="ECO:0008006" key="4">
    <source>
        <dbReference type="Google" id="ProtNLM"/>
    </source>
</evidence>
<feature type="compositionally biased region" description="Basic and acidic residues" evidence="1">
    <location>
        <begin position="307"/>
        <end position="324"/>
    </location>
</feature>
<comment type="caution">
    <text evidence="2">The sequence shown here is derived from an EMBL/GenBank/DDBJ whole genome shotgun (WGS) entry which is preliminary data.</text>
</comment>
<evidence type="ECO:0000313" key="3">
    <source>
        <dbReference type="Proteomes" id="UP001501455"/>
    </source>
</evidence>
<dbReference type="InterPro" id="IPR011042">
    <property type="entry name" value="6-blade_b-propeller_TolB-like"/>
</dbReference>
<protein>
    <recommendedName>
        <fullName evidence="4">S9 family peptidase</fullName>
    </recommendedName>
</protein>
<evidence type="ECO:0000313" key="2">
    <source>
        <dbReference type="EMBL" id="GAA3500529.1"/>
    </source>
</evidence>
<gene>
    <name evidence="2" type="ORF">GCM10019016_076350</name>
</gene>
<dbReference type="Proteomes" id="UP001501455">
    <property type="component" value="Unassembled WGS sequence"/>
</dbReference>
<dbReference type="EMBL" id="BAAAXF010000054">
    <property type="protein sequence ID" value="GAA3500529.1"/>
    <property type="molecule type" value="Genomic_DNA"/>
</dbReference>
<feature type="compositionally biased region" description="Low complexity" evidence="1">
    <location>
        <begin position="393"/>
        <end position="434"/>
    </location>
</feature>
<feature type="compositionally biased region" description="Low complexity" evidence="1">
    <location>
        <begin position="296"/>
        <end position="306"/>
    </location>
</feature>
<feature type="compositionally biased region" description="Basic and acidic residues" evidence="1">
    <location>
        <begin position="9"/>
        <end position="20"/>
    </location>
</feature>
<dbReference type="SUPFAM" id="SSF82171">
    <property type="entry name" value="DPP6 N-terminal domain-like"/>
    <property type="match status" value="1"/>
</dbReference>
<feature type="region of interest" description="Disordered" evidence="1">
    <location>
        <begin position="1"/>
        <end position="30"/>
    </location>
</feature>
<sequence length="440" mass="47628">MTESNGSDAPHRPDQTERVVEQGGSMPDWEKRFRAPRVSLPEWALDAPDRSLFVSNATGTYELYAWDRSTGEQRQVTDRPNGTTDGVLSPDGEWIWWFDDKDGDEFGVWRRQRFSGGEDDLAAPGLDPSYPAGLALGRDGRTAVVGRSTDEDGTTVHLVRTGEPPVEIYRHRESAGVGDLSHDGSLIALEHTEHGDAMHSALRVLRPDGTVVAELDDTRGGTEELGLEVLGFAPVAGDTRLLVGHQRRGRWEPMVWDVATGEETDLALDLPGDVSAEWYPDGSGPARRARLRGPRRALPLRPGRAPAGEDPHPARHGLGRDGPPRRQRGVPVVVGGPAAGGPFHGGRRRPRPARDEVARARSPWRTCGWRARAAASTPWCRSRPARPVRSRRSSTSTAAPPGTTATPSPRARRPGSTTATRWSASTTAAPRATAVPGPTP</sequence>
<feature type="region of interest" description="Disordered" evidence="1">
    <location>
        <begin position="279"/>
        <end position="440"/>
    </location>
</feature>
<keyword evidence="3" id="KW-1185">Reference proteome</keyword>
<dbReference type="Gene3D" id="2.120.10.30">
    <property type="entry name" value="TolB, C-terminal domain"/>
    <property type="match status" value="1"/>
</dbReference>
<reference evidence="3" key="1">
    <citation type="journal article" date="2019" name="Int. J. Syst. Evol. Microbiol.">
        <title>The Global Catalogue of Microorganisms (GCM) 10K type strain sequencing project: providing services to taxonomists for standard genome sequencing and annotation.</title>
        <authorList>
            <consortium name="The Broad Institute Genomics Platform"/>
            <consortium name="The Broad Institute Genome Sequencing Center for Infectious Disease"/>
            <person name="Wu L."/>
            <person name="Ma J."/>
        </authorList>
    </citation>
    <scope>NUCLEOTIDE SEQUENCE [LARGE SCALE GENOMIC DNA]</scope>
    <source>
        <strain evidence="3">JCM 4816</strain>
    </source>
</reference>
<proteinExistence type="predicted"/>
<evidence type="ECO:0000256" key="1">
    <source>
        <dbReference type="SAM" id="MobiDB-lite"/>
    </source>
</evidence>
<organism evidence="2 3">
    <name type="scientific">Streptomyces prasinosporus</name>
    <dbReference type="NCBI Taxonomy" id="68256"/>
    <lineage>
        <taxon>Bacteria</taxon>
        <taxon>Bacillati</taxon>
        <taxon>Actinomycetota</taxon>
        <taxon>Actinomycetes</taxon>
        <taxon>Kitasatosporales</taxon>
        <taxon>Streptomycetaceae</taxon>
        <taxon>Streptomyces</taxon>
        <taxon>Streptomyces albogriseolus group</taxon>
    </lineage>
</organism>
<feature type="compositionally biased region" description="Basic residues" evidence="1">
    <location>
        <begin position="383"/>
        <end position="392"/>
    </location>
</feature>